<accession>A0ABQ5MRR2</accession>
<name>A0ABQ5MRR2_9MICC</name>
<keyword evidence="6 8" id="KW-1133">Transmembrane helix</keyword>
<dbReference type="Gene3D" id="1.20.58.340">
    <property type="entry name" value="Magnesium transport protein CorA, transmembrane region"/>
    <property type="match status" value="2"/>
</dbReference>
<dbReference type="CDD" id="cd12830">
    <property type="entry name" value="MtCorA-like"/>
    <property type="match status" value="1"/>
</dbReference>
<keyword evidence="5 8" id="KW-0812">Transmembrane</keyword>
<dbReference type="RefSeq" id="WP_264794815.1">
    <property type="nucleotide sequence ID" value="NZ_BRVS01000004.1"/>
</dbReference>
<evidence type="ECO:0000256" key="7">
    <source>
        <dbReference type="ARBA" id="ARBA00023136"/>
    </source>
</evidence>
<dbReference type="PANTHER" id="PTHR46494:SF1">
    <property type="entry name" value="CORA FAMILY METAL ION TRANSPORTER (EUROFUNG)"/>
    <property type="match status" value="1"/>
</dbReference>
<keyword evidence="3" id="KW-0813">Transport</keyword>
<evidence type="ECO:0000256" key="4">
    <source>
        <dbReference type="ARBA" id="ARBA00022475"/>
    </source>
</evidence>
<feature type="transmembrane region" description="Helical" evidence="8">
    <location>
        <begin position="305"/>
        <end position="325"/>
    </location>
</feature>
<keyword evidence="4" id="KW-1003">Cell membrane</keyword>
<dbReference type="InterPro" id="IPR045861">
    <property type="entry name" value="CorA_cytoplasmic_dom"/>
</dbReference>
<dbReference type="Proteomes" id="UP001209654">
    <property type="component" value="Unassembled WGS sequence"/>
</dbReference>
<dbReference type="InterPro" id="IPR002523">
    <property type="entry name" value="MgTranspt_CorA/ZnTranspt_ZntB"/>
</dbReference>
<dbReference type="Gene3D" id="3.30.460.20">
    <property type="entry name" value="CorA soluble domain-like"/>
    <property type="match status" value="1"/>
</dbReference>
<dbReference type="SUPFAM" id="SSF144083">
    <property type="entry name" value="Magnesium transport protein CorA, transmembrane region"/>
    <property type="match status" value="1"/>
</dbReference>
<dbReference type="SUPFAM" id="SSF143865">
    <property type="entry name" value="CorA soluble domain-like"/>
    <property type="match status" value="1"/>
</dbReference>
<evidence type="ECO:0000256" key="1">
    <source>
        <dbReference type="ARBA" id="ARBA00004651"/>
    </source>
</evidence>
<evidence type="ECO:0000256" key="5">
    <source>
        <dbReference type="ARBA" id="ARBA00022692"/>
    </source>
</evidence>
<keyword evidence="7 8" id="KW-0472">Membrane</keyword>
<protein>
    <submittedName>
        <fullName evidence="9">Magnesium transport protein CorA</fullName>
    </submittedName>
</protein>
<reference evidence="9 10" key="1">
    <citation type="journal article" date="2023" name="Int. J. Syst. Evol. Microbiol.">
        <title>Arthrobacter mangrovi sp. nov., an actinobacterium isolated from the rhizosphere of a mangrove.</title>
        <authorList>
            <person name="Hamada M."/>
            <person name="Saitou S."/>
            <person name="Enomoto N."/>
            <person name="Nanri K."/>
            <person name="Hidaka K."/>
            <person name="Miura T."/>
            <person name="Tamura T."/>
        </authorList>
    </citation>
    <scope>NUCLEOTIDE SEQUENCE [LARGE SCALE GENOMIC DNA]</scope>
    <source>
        <strain evidence="9 10">NBRC 112813</strain>
    </source>
</reference>
<comment type="subcellular location">
    <subcellularLocation>
        <location evidence="1">Cell membrane</location>
        <topology evidence="1">Multi-pass membrane protein</topology>
    </subcellularLocation>
</comment>
<dbReference type="InterPro" id="IPR045863">
    <property type="entry name" value="CorA_TM1_TM2"/>
</dbReference>
<evidence type="ECO:0000256" key="8">
    <source>
        <dbReference type="SAM" id="Phobius"/>
    </source>
</evidence>
<proteinExistence type="inferred from homology"/>
<dbReference type="PANTHER" id="PTHR46494">
    <property type="entry name" value="CORA FAMILY METAL ION TRANSPORTER (EUROFUNG)"/>
    <property type="match status" value="1"/>
</dbReference>
<dbReference type="Pfam" id="PF01544">
    <property type="entry name" value="CorA"/>
    <property type="match status" value="1"/>
</dbReference>
<comment type="similarity">
    <text evidence="2">Belongs to the CorA metal ion transporter (MIT) (TC 1.A.35) family.</text>
</comment>
<dbReference type="EMBL" id="BRVS01000004">
    <property type="protein sequence ID" value="GLB66672.1"/>
    <property type="molecule type" value="Genomic_DNA"/>
</dbReference>
<evidence type="ECO:0000256" key="2">
    <source>
        <dbReference type="ARBA" id="ARBA00009765"/>
    </source>
</evidence>
<gene>
    <name evidence="9" type="primary">corA_1</name>
    <name evidence="9" type="ORF">AHIS1636_11110</name>
</gene>
<feature type="transmembrane region" description="Helical" evidence="8">
    <location>
        <begin position="274"/>
        <end position="293"/>
    </location>
</feature>
<evidence type="ECO:0000256" key="3">
    <source>
        <dbReference type="ARBA" id="ARBA00022448"/>
    </source>
</evidence>
<organism evidence="9 10">
    <name type="scientific">Arthrobacter mangrovi</name>
    <dbReference type="NCBI Taxonomy" id="2966350"/>
    <lineage>
        <taxon>Bacteria</taxon>
        <taxon>Bacillati</taxon>
        <taxon>Actinomycetota</taxon>
        <taxon>Actinomycetes</taxon>
        <taxon>Micrococcales</taxon>
        <taxon>Micrococcaceae</taxon>
        <taxon>Arthrobacter</taxon>
    </lineage>
</organism>
<evidence type="ECO:0000256" key="6">
    <source>
        <dbReference type="ARBA" id="ARBA00022989"/>
    </source>
</evidence>
<keyword evidence="10" id="KW-1185">Reference proteome</keyword>
<comment type="caution">
    <text evidence="9">The sequence shown here is derived from an EMBL/GenBank/DDBJ whole genome shotgun (WGS) entry which is preliminary data.</text>
</comment>
<evidence type="ECO:0000313" key="10">
    <source>
        <dbReference type="Proteomes" id="UP001209654"/>
    </source>
</evidence>
<sequence>MALTGNKIFVDGVRVLSPGSLDEAFQARRRLSGISWIGLHKPDPAELEAVAKEFGLPALFVDAARLGHPRARLGHFESTLLAVLRPARYAEDGNRIRFGELHVFLGPDFIITVQQDEFPNLDQVFQTLEANPHLLRQGPLAAFTGILDRVTTDYEPVLAGLQQDIDQIEEQLFLGQTDVSRRTYELHREVLAFLHATGPLEETVAAIHDQLDGPESNPVVRHRLRHVQDLAVRQKRQAQAFRSLLQNALSLSATLAAERMTATSVRQNEQVKRISAWAAILFAPSLVGTVYGMNFRFMPELRWFWGYPLALLLMLAMSVGLYVAFKRNRWL</sequence>
<evidence type="ECO:0000313" key="9">
    <source>
        <dbReference type="EMBL" id="GLB66672.1"/>
    </source>
</evidence>